<proteinExistence type="predicted"/>
<evidence type="ECO:0000313" key="2">
    <source>
        <dbReference type="EMBL" id="GGU67946.1"/>
    </source>
</evidence>
<organism evidence="2 3">
    <name type="scientific">Streptomyces lavendofoliae</name>
    <dbReference type="NCBI Taxonomy" id="67314"/>
    <lineage>
        <taxon>Bacteria</taxon>
        <taxon>Bacillati</taxon>
        <taxon>Actinomycetota</taxon>
        <taxon>Actinomycetes</taxon>
        <taxon>Kitasatosporales</taxon>
        <taxon>Streptomycetaceae</taxon>
        <taxon>Streptomyces</taxon>
    </lineage>
</organism>
<feature type="compositionally biased region" description="Low complexity" evidence="1">
    <location>
        <begin position="42"/>
        <end position="55"/>
    </location>
</feature>
<protein>
    <submittedName>
        <fullName evidence="2">Uncharacterized protein</fullName>
    </submittedName>
</protein>
<accession>A0A918I4S3</accession>
<dbReference type="AlphaFoldDB" id="A0A918I4S3"/>
<keyword evidence="3" id="KW-1185">Reference proteome</keyword>
<evidence type="ECO:0000313" key="3">
    <source>
        <dbReference type="Proteomes" id="UP000636661"/>
    </source>
</evidence>
<feature type="region of interest" description="Disordered" evidence="1">
    <location>
        <begin position="28"/>
        <end position="60"/>
    </location>
</feature>
<dbReference type="Proteomes" id="UP000636661">
    <property type="component" value="Unassembled WGS sequence"/>
</dbReference>
<sequence length="266" mass="29083">MRRYGGRETSNHSPPTWLAGWHQEQDQAVGGTGHRHIDLPHTSHSTGGSSHASTGHPERGLNRGLDGCFQLLRQRVKCLPRLTQQVADLAQSIFLGVGGLLTVPAEEAWPGSRLGYRVALRGAITDVTPPTGGSQRMSSKRSKNPALPVLDDAFRLASVKDAEESTRDLAARLATTELRRVSHPGRVTWEPTDQAEPVPVPPTVVDGDGDLWLRDRGTGTWTMPEFNPKEFPARCGEVLTWSQLAREFGPLTALADDRRIGGGRRR</sequence>
<evidence type="ECO:0000256" key="1">
    <source>
        <dbReference type="SAM" id="MobiDB-lite"/>
    </source>
</evidence>
<reference evidence="2" key="2">
    <citation type="submission" date="2020-09" db="EMBL/GenBank/DDBJ databases">
        <authorList>
            <person name="Sun Q."/>
            <person name="Ohkuma M."/>
        </authorList>
    </citation>
    <scope>NUCLEOTIDE SEQUENCE</scope>
    <source>
        <strain evidence="2">JCM 4391</strain>
    </source>
</reference>
<gene>
    <name evidence="2" type="ORF">GCM10010274_65420</name>
</gene>
<name>A0A918I4S3_9ACTN</name>
<comment type="caution">
    <text evidence="2">The sequence shown here is derived from an EMBL/GenBank/DDBJ whole genome shotgun (WGS) entry which is preliminary data.</text>
</comment>
<dbReference type="EMBL" id="BMTP01000034">
    <property type="protein sequence ID" value="GGU67946.1"/>
    <property type="molecule type" value="Genomic_DNA"/>
</dbReference>
<reference evidence="2" key="1">
    <citation type="journal article" date="2014" name="Int. J. Syst. Evol. Microbiol.">
        <title>Complete genome sequence of Corynebacterium casei LMG S-19264T (=DSM 44701T), isolated from a smear-ripened cheese.</title>
        <authorList>
            <consortium name="US DOE Joint Genome Institute (JGI-PGF)"/>
            <person name="Walter F."/>
            <person name="Albersmeier A."/>
            <person name="Kalinowski J."/>
            <person name="Ruckert C."/>
        </authorList>
    </citation>
    <scope>NUCLEOTIDE SEQUENCE</scope>
    <source>
        <strain evidence="2">JCM 4391</strain>
    </source>
</reference>